<dbReference type="OrthoDB" id="10037662at2759"/>
<name>A0A813ZV78_ADIRI</name>
<keyword evidence="1" id="KW-1133">Transmembrane helix</keyword>
<keyword evidence="1" id="KW-0472">Membrane</keyword>
<accession>A0A813ZV78</accession>
<gene>
    <name evidence="2" type="ORF">EDS130_LOCUS9946</name>
</gene>
<evidence type="ECO:0000256" key="1">
    <source>
        <dbReference type="SAM" id="Phobius"/>
    </source>
</evidence>
<proteinExistence type="predicted"/>
<feature type="transmembrane region" description="Helical" evidence="1">
    <location>
        <begin position="6"/>
        <end position="27"/>
    </location>
</feature>
<keyword evidence="1" id="KW-0812">Transmembrane</keyword>
<dbReference type="AlphaFoldDB" id="A0A813ZV78"/>
<dbReference type="EMBL" id="CAJNOJ010000034">
    <property type="protein sequence ID" value="CAF0904522.1"/>
    <property type="molecule type" value="Genomic_DNA"/>
</dbReference>
<sequence>MDTISLIILLSVIIPVAVAIVICILMYHSHQCQNRKSHRPTNSMGRFRCPRGRIVRENYAIDVATVYRDQQQHRLRERLPISEQSPPSYTSSMYQTRRKQLPLFSPIRVIPTIHVTVPMNTPSPTYSTMPPTYSEIFLTPQTAMNG</sequence>
<reference evidence="2" key="1">
    <citation type="submission" date="2021-02" db="EMBL/GenBank/DDBJ databases">
        <authorList>
            <person name="Nowell W R."/>
        </authorList>
    </citation>
    <scope>NUCLEOTIDE SEQUENCE</scope>
</reference>
<organism evidence="2 3">
    <name type="scientific">Adineta ricciae</name>
    <name type="common">Rotifer</name>
    <dbReference type="NCBI Taxonomy" id="249248"/>
    <lineage>
        <taxon>Eukaryota</taxon>
        <taxon>Metazoa</taxon>
        <taxon>Spiralia</taxon>
        <taxon>Gnathifera</taxon>
        <taxon>Rotifera</taxon>
        <taxon>Eurotatoria</taxon>
        <taxon>Bdelloidea</taxon>
        <taxon>Adinetida</taxon>
        <taxon>Adinetidae</taxon>
        <taxon>Adineta</taxon>
    </lineage>
</organism>
<comment type="caution">
    <text evidence="2">The sequence shown here is derived from an EMBL/GenBank/DDBJ whole genome shotgun (WGS) entry which is preliminary data.</text>
</comment>
<dbReference type="Proteomes" id="UP000663852">
    <property type="component" value="Unassembled WGS sequence"/>
</dbReference>
<evidence type="ECO:0000313" key="2">
    <source>
        <dbReference type="EMBL" id="CAF0904522.1"/>
    </source>
</evidence>
<evidence type="ECO:0000313" key="3">
    <source>
        <dbReference type="Proteomes" id="UP000663852"/>
    </source>
</evidence>
<protein>
    <submittedName>
        <fullName evidence="2">Uncharacterized protein</fullName>
    </submittedName>
</protein>